<sequence length="150" mass="17060">MSRFETRELLPFRPDDLLDLVSDVPAYARFLPWVKAARVSQVRPLDRGRTFIGEAVVGYKAFRTQFSTHVDVDHVARTISTRLINGPFSSLNCVWAFNPTDSGTLVDLTLDFEFSEPFLADLLRANMNKAVSRLMDAFTAEAKRRYALIE</sequence>
<keyword evidence="4" id="KW-1185">Reference proteome</keyword>
<dbReference type="RefSeq" id="WP_192576152.1">
    <property type="nucleotide sequence ID" value="NZ_BFBR01000002.1"/>
</dbReference>
<feature type="domain" description="Coenzyme Q-binding protein COQ10 START" evidence="2">
    <location>
        <begin position="11"/>
        <end position="139"/>
    </location>
</feature>
<dbReference type="PANTHER" id="PTHR12901">
    <property type="entry name" value="SPERM PROTEIN HOMOLOG"/>
    <property type="match status" value="1"/>
</dbReference>
<dbReference type="Gene3D" id="3.30.530.20">
    <property type="match status" value="1"/>
</dbReference>
<dbReference type="SUPFAM" id="SSF55961">
    <property type="entry name" value="Bet v1-like"/>
    <property type="match status" value="1"/>
</dbReference>
<accession>A0A2P2E7Z2</accession>
<dbReference type="InterPro" id="IPR044996">
    <property type="entry name" value="COQ10-like"/>
</dbReference>
<name>A0A2P2E7Z2_9PROT</name>
<dbReference type="Pfam" id="PF03364">
    <property type="entry name" value="Polyketide_cyc"/>
    <property type="match status" value="1"/>
</dbReference>
<evidence type="ECO:0000313" key="3">
    <source>
        <dbReference type="EMBL" id="GBF57157.1"/>
    </source>
</evidence>
<comment type="caution">
    <text evidence="3">The sequence shown here is derived from an EMBL/GenBank/DDBJ whole genome shotgun (WGS) entry which is preliminary data.</text>
</comment>
<dbReference type="GO" id="GO:0048039">
    <property type="term" value="F:ubiquinone binding"/>
    <property type="evidence" value="ECO:0007669"/>
    <property type="project" value="InterPro"/>
</dbReference>
<proteinExistence type="inferred from homology"/>
<dbReference type="InterPro" id="IPR023393">
    <property type="entry name" value="START-like_dom_sf"/>
</dbReference>
<organism evidence="3 4">
    <name type="scientific">Candidatus Phycosocius bacilliformis</name>
    <dbReference type="NCBI Taxonomy" id="1445552"/>
    <lineage>
        <taxon>Bacteria</taxon>
        <taxon>Pseudomonadati</taxon>
        <taxon>Pseudomonadota</taxon>
        <taxon>Alphaproteobacteria</taxon>
        <taxon>Caulobacterales</taxon>
        <taxon>Caulobacterales incertae sedis</taxon>
        <taxon>Candidatus Phycosocius</taxon>
    </lineage>
</organism>
<protein>
    <submittedName>
        <fullName evidence="3">Ribosome association toxin RatA</fullName>
    </submittedName>
</protein>
<dbReference type="PANTHER" id="PTHR12901:SF10">
    <property type="entry name" value="COENZYME Q-BINDING PROTEIN COQ10, MITOCHONDRIAL"/>
    <property type="match status" value="1"/>
</dbReference>
<dbReference type="InterPro" id="IPR005031">
    <property type="entry name" value="COQ10_START"/>
</dbReference>
<dbReference type="AlphaFoldDB" id="A0A2P2E7Z2"/>
<evidence type="ECO:0000313" key="4">
    <source>
        <dbReference type="Proteomes" id="UP000245086"/>
    </source>
</evidence>
<reference evidence="3" key="1">
    <citation type="journal article" date="2018" name="Genome Announc.">
        <title>Draft Genome Sequence of "Candidatus Phycosocius bacilliformis," an Alphaproteobacterial Ectosymbiont of the Hydrocarbon-Producing Green Alga Botryococcus braunii.</title>
        <authorList>
            <person name="Tanabe Y."/>
            <person name="Yamaguchi H."/>
            <person name="Watanabe M.M."/>
        </authorList>
    </citation>
    <scope>NUCLEOTIDE SEQUENCE [LARGE SCALE GENOMIC DNA]</scope>
    <source>
        <strain evidence="3">BOTRYCO-2</strain>
    </source>
</reference>
<dbReference type="EMBL" id="BFBR01000002">
    <property type="protein sequence ID" value="GBF57157.1"/>
    <property type="molecule type" value="Genomic_DNA"/>
</dbReference>
<dbReference type="CDD" id="cd07813">
    <property type="entry name" value="COQ10p_like"/>
    <property type="match status" value="1"/>
</dbReference>
<dbReference type="Proteomes" id="UP000245086">
    <property type="component" value="Unassembled WGS sequence"/>
</dbReference>
<gene>
    <name evidence="3" type="primary">ratA</name>
    <name evidence="3" type="ORF">PbB2_00817</name>
</gene>
<comment type="similarity">
    <text evidence="1">Belongs to the ribosome association toxin RatA family.</text>
</comment>
<dbReference type="GO" id="GO:0045333">
    <property type="term" value="P:cellular respiration"/>
    <property type="evidence" value="ECO:0007669"/>
    <property type="project" value="InterPro"/>
</dbReference>
<evidence type="ECO:0000259" key="2">
    <source>
        <dbReference type="Pfam" id="PF03364"/>
    </source>
</evidence>
<evidence type="ECO:0000256" key="1">
    <source>
        <dbReference type="ARBA" id="ARBA00008918"/>
    </source>
</evidence>